<accession>A0A5B6W2B5</accession>
<dbReference type="PANTHER" id="PTHR46387:SF40">
    <property type="entry name" value="POLYNUCLEOTIDYL TRANSFERASE, RIBONUCLEASE H-LIKE SUPERFAMILY PROTEIN"/>
    <property type="match status" value="1"/>
</dbReference>
<dbReference type="InterPro" id="IPR002156">
    <property type="entry name" value="RNaseH_domain"/>
</dbReference>
<organism evidence="2 3">
    <name type="scientific">Gossypium australe</name>
    <dbReference type="NCBI Taxonomy" id="47621"/>
    <lineage>
        <taxon>Eukaryota</taxon>
        <taxon>Viridiplantae</taxon>
        <taxon>Streptophyta</taxon>
        <taxon>Embryophyta</taxon>
        <taxon>Tracheophyta</taxon>
        <taxon>Spermatophyta</taxon>
        <taxon>Magnoliopsida</taxon>
        <taxon>eudicotyledons</taxon>
        <taxon>Gunneridae</taxon>
        <taxon>Pentapetalae</taxon>
        <taxon>rosids</taxon>
        <taxon>malvids</taxon>
        <taxon>Malvales</taxon>
        <taxon>Malvaceae</taxon>
        <taxon>Malvoideae</taxon>
        <taxon>Gossypium</taxon>
    </lineage>
</organism>
<protein>
    <submittedName>
        <fullName evidence="2">RVT_3 domain-containing protein</fullName>
    </submittedName>
</protein>
<dbReference type="Proteomes" id="UP000325315">
    <property type="component" value="Unassembled WGS sequence"/>
</dbReference>
<keyword evidence="3" id="KW-1185">Reference proteome</keyword>
<name>A0A5B6W2B5_9ROSI</name>
<dbReference type="InterPro" id="IPR036397">
    <property type="entry name" value="RNaseH_sf"/>
</dbReference>
<dbReference type="InterPro" id="IPR012337">
    <property type="entry name" value="RNaseH-like_sf"/>
</dbReference>
<dbReference type="PANTHER" id="PTHR46387">
    <property type="entry name" value="POLYNUCLEOTIDYL TRANSFERASE, RIBONUCLEASE H-LIKE SUPERFAMILY PROTEIN"/>
    <property type="match status" value="1"/>
</dbReference>
<proteinExistence type="predicted"/>
<dbReference type="OrthoDB" id="2016287at2759"/>
<evidence type="ECO:0000313" key="3">
    <source>
        <dbReference type="Proteomes" id="UP000325315"/>
    </source>
</evidence>
<sequence>MEEEKDAFYVVKKGDVIGIYKSLRDLIAEAGISAYDPSLRVYKGYGLSKQAEVYLGSCGLKNAAYSISASEVNDNTFGKLVPCPPQQPTSFRGNTSNRDPSPNRLHQILGKDLVGSTSLYTDPRINHMNFTNQVMPSTQMMPSNSPYYIIEFDGASKGNPGPAGAGAVLRTEDGRVVCRLREGVGIATNNVAEYRAAILGMKYALRKGFKHVLVQGDSNLVCMQVESFTVQGRWKIKSQNLVELNKVAKDLKDKFISFQINHIDRVQADNKFLLFTLHLPFKCHCLALEFNSEADALANQAVNLMSKGLQAHQTFYLRLSEVCDTLVLVPMVRFKRTGS</sequence>
<dbReference type="AlphaFoldDB" id="A0A5B6W2B5"/>
<dbReference type="CDD" id="cd09279">
    <property type="entry name" value="RNase_HI_like"/>
    <property type="match status" value="1"/>
</dbReference>
<reference evidence="3" key="1">
    <citation type="journal article" date="2019" name="Plant Biotechnol. J.">
        <title>Genome sequencing of the Australian wild diploid species Gossypium australe highlights disease resistance and delayed gland morphogenesis.</title>
        <authorList>
            <person name="Cai Y."/>
            <person name="Cai X."/>
            <person name="Wang Q."/>
            <person name="Wang P."/>
            <person name="Zhang Y."/>
            <person name="Cai C."/>
            <person name="Xu Y."/>
            <person name="Wang K."/>
            <person name="Zhou Z."/>
            <person name="Wang C."/>
            <person name="Geng S."/>
            <person name="Li B."/>
            <person name="Dong Q."/>
            <person name="Hou Y."/>
            <person name="Wang H."/>
            <person name="Ai P."/>
            <person name="Liu Z."/>
            <person name="Yi F."/>
            <person name="Sun M."/>
            <person name="An G."/>
            <person name="Cheng J."/>
            <person name="Zhang Y."/>
            <person name="Shi Q."/>
            <person name="Xie Y."/>
            <person name="Shi X."/>
            <person name="Chang Y."/>
            <person name="Huang F."/>
            <person name="Chen Y."/>
            <person name="Hong S."/>
            <person name="Mi L."/>
            <person name="Sun Q."/>
            <person name="Zhang L."/>
            <person name="Zhou B."/>
            <person name="Peng R."/>
            <person name="Zhang X."/>
            <person name="Liu F."/>
        </authorList>
    </citation>
    <scope>NUCLEOTIDE SEQUENCE [LARGE SCALE GENOMIC DNA]</scope>
    <source>
        <strain evidence="3">cv. PA1801</strain>
    </source>
</reference>
<dbReference type="PROSITE" id="PS50879">
    <property type="entry name" value="RNASE_H_1"/>
    <property type="match status" value="1"/>
</dbReference>
<dbReference type="Pfam" id="PF13456">
    <property type="entry name" value="RVT_3"/>
    <property type="match status" value="1"/>
</dbReference>
<comment type="caution">
    <text evidence="2">The sequence shown here is derived from an EMBL/GenBank/DDBJ whole genome shotgun (WGS) entry which is preliminary data.</text>
</comment>
<dbReference type="GO" id="GO:0004523">
    <property type="term" value="F:RNA-DNA hybrid ribonuclease activity"/>
    <property type="evidence" value="ECO:0007669"/>
    <property type="project" value="InterPro"/>
</dbReference>
<dbReference type="Gene3D" id="3.30.420.10">
    <property type="entry name" value="Ribonuclease H-like superfamily/Ribonuclease H"/>
    <property type="match status" value="1"/>
</dbReference>
<dbReference type="FunFam" id="3.30.420.10:FF:000076">
    <property type="entry name" value="RBR-type E3 ubiquitin transferase"/>
    <property type="match status" value="1"/>
</dbReference>
<dbReference type="SUPFAM" id="SSF53098">
    <property type="entry name" value="Ribonuclease H-like"/>
    <property type="match status" value="1"/>
</dbReference>
<evidence type="ECO:0000259" key="1">
    <source>
        <dbReference type="PROSITE" id="PS50879"/>
    </source>
</evidence>
<gene>
    <name evidence="2" type="ORF">EPI10_025636</name>
</gene>
<dbReference type="EMBL" id="SMMG02000005">
    <property type="protein sequence ID" value="KAA3475456.1"/>
    <property type="molecule type" value="Genomic_DNA"/>
</dbReference>
<evidence type="ECO:0000313" key="2">
    <source>
        <dbReference type="EMBL" id="KAA3475456.1"/>
    </source>
</evidence>
<feature type="domain" description="RNase H type-1" evidence="1">
    <location>
        <begin position="144"/>
        <end position="303"/>
    </location>
</feature>
<dbReference type="GO" id="GO:0003676">
    <property type="term" value="F:nucleic acid binding"/>
    <property type="evidence" value="ECO:0007669"/>
    <property type="project" value="InterPro"/>
</dbReference>